<gene>
    <name evidence="1" type="ORF">F4559_001631</name>
</gene>
<sequence length="57" mass="5786">MPEPAASGPGDLARCVEANGGRVLMVVASGDVVVRIAAPPGDEGRHTEAAVWKCTRG</sequence>
<dbReference type="Proteomes" id="UP000542674">
    <property type="component" value="Unassembled WGS sequence"/>
</dbReference>
<evidence type="ECO:0000313" key="1">
    <source>
        <dbReference type="EMBL" id="MBB4964272.1"/>
    </source>
</evidence>
<proteinExistence type="predicted"/>
<organism evidence="1 2">
    <name type="scientific">Saccharothrix violaceirubra</name>
    <dbReference type="NCBI Taxonomy" id="413306"/>
    <lineage>
        <taxon>Bacteria</taxon>
        <taxon>Bacillati</taxon>
        <taxon>Actinomycetota</taxon>
        <taxon>Actinomycetes</taxon>
        <taxon>Pseudonocardiales</taxon>
        <taxon>Pseudonocardiaceae</taxon>
        <taxon>Saccharothrix</taxon>
    </lineage>
</organism>
<evidence type="ECO:0000313" key="2">
    <source>
        <dbReference type="Proteomes" id="UP000542674"/>
    </source>
</evidence>
<dbReference type="RefSeq" id="WP_184667173.1">
    <property type="nucleotide sequence ID" value="NZ_BAABAI010000027.1"/>
</dbReference>
<comment type="caution">
    <text evidence="1">The sequence shown here is derived from an EMBL/GenBank/DDBJ whole genome shotgun (WGS) entry which is preliminary data.</text>
</comment>
<dbReference type="EMBL" id="JACHJS010000001">
    <property type="protein sequence ID" value="MBB4964272.1"/>
    <property type="molecule type" value="Genomic_DNA"/>
</dbReference>
<reference evidence="1 2" key="1">
    <citation type="submission" date="2020-08" db="EMBL/GenBank/DDBJ databases">
        <title>Sequencing the genomes of 1000 actinobacteria strains.</title>
        <authorList>
            <person name="Klenk H.-P."/>
        </authorList>
    </citation>
    <scope>NUCLEOTIDE SEQUENCE [LARGE SCALE GENOMIC DNA]</scope>
    <source>
        <strain evidence="1 2">DSM 45084</strain>
    </source>
</reference>
<name>A0A7W7T1D2_9PSEU</name>
<accession>A0A7W7T1D2</accession>
<keyword evidence="2" id="KW-1185">Reference proteome</keyword>
<dbReference type="AlphaFoldDB" id="A0A7W7T1D2"/>
<protein>
    <submittedName>
        <fullName evidence="1">Uncharacterized protein</fullName>
    </submittedName>
</protein>